<dbReference type="CDD" id="cd00367">
    <property type="entry name" value="PTS-HPr_like"/>
    <property type="match status" value="1"/>
</dbReference>
<dbReference type="AlphaFoldDB" id="A0A0R1YMI4"/>
<dbReference type="EMBL" id="AZFZ01000036">
    <property type="protein sequence ID" value="KRM43327.1"/>
    <property type="molecule type" value="Genomic_DNA"/>
</dbReference>
<dbReference type="SUPFAM" id="SSF55594">
    <property type="entry name" value="HPr-like"/>
    <property type="match status" value="1"/>
</dbReference>
<dbReference type="GO" id="GO:0009401">
    <property type="term" value="P:phosphoenolpyruvate-dependent sugar phosphotransferase system"/>
    <property type="evidence" value="ECO:0007669"/>
    <property type="project" value="UniProtKB-KW"/>
</dbReference>
<dbReference type="PRINTS" id="PR00107">
    <property type="entry name" value="PHOSPHOCPHPR"/>
</dbReference>
<dbReference type="PANTHER" id="PTHR33705:SF2">
    <property type="entry name" value="PHOSPHOCARRIER PROTEIN NPR"/>
    <property type="match status" value="1"/>
</dbReference>
<comment type="caution">
    <text evidence="5">The sequence shown here is derived from an EMBL/GenBank/DDBJ whole genome shotgun (WGS) entry which is preliminary data.</text>
</comment>
<sequence>MLEKSYRVIAESGIMARPATQLVMAANDYDAAITIVYNHQRANLKSIMGVMSMGIPAGSDIKIEVRGEDESRAMSGIEDQLKRENLVEELDLDTRREA</sequence>
<evidence type="ECO:0000313" key="6">
    <source>
        <dbReference type="Proteomes" id="UP000051010"/>
    </source>
</evidence>
<reference evidence="5 6" key="1">
    <citation type="journal article" date="2015" name="Genome Announc.">
        <title>Expanding the biotechnology potential of lactobacilli through comparative genomics of 213 strains and associated genera.</title>
        <authorList>
            <person name="Sun Z."/>
            <person name="Harris H.M."/>
            <person name="McCann A."/>
            <person name="Guo C."/>
            <person name="Argimon S."/>
            <person name="Zhang W."/>
            <person name="Yang X."/>
            <person name="Jeffery I.B."/>
            <person name="Cooney J.C."/>
            <person name="Kagawa T.F."/>
            <person name="Liu W."/>
            <person name="Song Y."/>
            <person name="Salvetti E."/>
            <person name="Wrobel A."/>
            <person name="Rasinkangas P."/>
            <person name="Parkhill J."/>
            <person name="Rea M.C."/>
            <person name="O'Sullivan O."/>
            <person name="Ritari J."/>
            <person name="Douillard F.P."/>
            <person name="Paul Ross R."/>
            <person name="Yang R."/>
            <person name="Briner A.E."/>
            <person name="Felis G.E."/>
            <person name="de Vos W.M."/>
            <person name="Barrangou R."/>
            <person name="Klaenhammer T.R."/>
            <person name="Caufield P.W."/>
            <person name="Cui Y."/>
            <person name="Zhang H."/>
            <person name="O'Toole P.W."/>
        </authorList>
    </citation>
    <scope>NUCLEOTIDE SEQUENCE [LARGE SCALE GENOMIC DNA]</scope>
    <source>
        <strain evidence="5 6">DSM 18390</strain>
    </source>
</reference>
<feature type="domain" description="HPr" evidence="4">
    <location>
        <begin position="1"/>
        <end position="89"/>
    </location>
</feature>
<dbReference type="InterPro" id="IPR000032">
    <property type="entry name" value="HPr-like"/>
</dbReference>
<dbReference type="NCBIfam" id="TIGR01003">
    <property type="entry name" value="PTS_HPr_family"/>
    <property type="match status" value="1"/>
</dbReference>
<dbReference type="Proteomes" id="UP000051010">
    <property type="component" value="Unassembled WGS sequence"/>
</dbReference>
<evidence type="ECO:0000256" key="3">
    <source>
        <dbReference type="ARBA" id="ARBA00022683"/>
    </source>
</evidence>
<dbReference type="InterPro" id="IPR035895">
    <property type="entry name" value="HPr-like_sf"/>
</dbReference>
<gene>
    <name evidence="5" type="ORF">FD47_GL001614</name>
</gene>
<keyword evidence="2" id="KW-0963">Cytoplasm</keyword>
<evidence type="ECO:0000259" key="4">
    <source>
        <dbReference type="PROSITE" id="PS51350"/>
    </source>
</evidence>
<organism evidence="5 6">
    <name type="scientific">Lentilactobacillus parafarraginis DSM 18390 = JCM 14109</name>
    <dbReference type="NCBI Taxonomy" id="1423786"/>
    <lineage>
        <taxon>Bacteria</taxon>
        <taxon>Bacillati</taxon>
        <taxon>Bacillota</taxon>
        <taxon>Bacilli</taxon>
        <taxon>Lactobacillales</taxon>
        <taxon>Lactobacillaceae</taxon>
        <taxon>Lentilactobacillus</taxon>
    </lineage>
</organism>
<proteinExistence type="predicted"/>
<dbReference type="RefSeq" id="WP_054735070.1">
    <property type="nucleotide sequence ID" value="NZ_AZFZ01000036.1"/>
</dbReference>
<dbReference type="PANTHER" id="PTHR33705">
    <property type="entry name" value="PHOSPHOCARRIER PROTEIN HPR"/>
    <property type="match status" value="1"/>
</dbReference>
<evidence type="ECO:0000313" key="5">
    <source>
        <dbReference type="EMBL" id="KRM43327.1"/>
    </source>
</evidence>
<comment type="subcellular location">
    <subcellularLocation>
        <location evidence="1">Cytoplasm</location>
    </subcellularLocation>
</comment>
<dbReference type="PROSITE" id="PS51350">
    <property type="entry name" value="PTS_HPR_DOM"/>
    <property type="match status" value="1"/>
</dbReference>
<dbReference type="GO" id="GO:0005737">
    <property type="term" value="C:cytoplasm"/>
    <property type="evidence" value="ECO:0007669"/>
    <property type="project" value="UniProtKB-SubCell"/>
</dbReference>
<accession>A0A0R1YMI4</accession>
<evidence type="ECO:0000256" key="1">
    <source>
        <dbReference type="ARBA" id="ARBA00004496"/>
    </source>
</evidence>
<keyword evidence="3" id="KW-0598">Phosphotransferase system</keyword>
<name>A0A0R1YMI4_9LACO</name>
<dbReference type="Gene3D" id="3.30.1340.10">
    <property type="entry name" value="HPr-like"/>
    <property type="match status" value="1"/>
</dbReference>
<protein>
    <submittedName>
        <fullName evidence="5">Phosphocarrier, HPr family</fullName>
    </submittedName>
</protein>
<dbReference type="Pfam" id="PF00381">
    <property type="entry name" value="PTS-HPr"/>
    <property type="match status" value="1"/>
</dbReference>
<dbReference type="PATRIC" id="fig|1423786.4.peg.1719"/>
<evidence type="ECO:0000256" key="2">
    <source>
        <dbReference type="ARBA" id="ARBA00022490"/>
    </source>
</evidence>
<dbReference type="InterPro" id="IPR050399">
    <property type="entry name" value="HPr"/>
</dbReference>